<dbReference type="Pfam" id="PF13180">
    <property type="entry name" value="PDZ_2"/>
    <property type="match status" value="1"/>
</dbReference>
<dbReference type="SUPFAM" id="SSF50494">
    <property type="entry name" value="Trypsin-like serine proteases"/>
    <property type="match status" value="1"/>
</dbReference>
<dbReference type="PROSITE" id="PS50106">
    <property type="entry name" value="PDZ"/>
    <property type="match status" value="1"/>
</dbReference>
<organism evidence="5 6">
    <name type="scientific">Tetraparma gracilis</name>
    <dbReference type="NCBI Taxonomy" id="2962635"/>
    <lineage>
        <taxon>Eukaryota</taxon>
        <taxon>Sar</taxon>
        <taxon>Stramenopiles</taxon>
        <taxon>Ochrophyta</taxon>
        <taxon>Bolidophyceae</taxon>
        <taxon>Parmales</taxon>
        <taxon>Triparmaceae</taxon>
        <taxon>Tetraparma</taxon>
    </lineage>
</organism>
<comment type="similarity">
    <text evidence="1">Belongs to the peptidase S1C family.</text>
</comment>
<dbReference type="Proteomes" id="UP001165060">
    <property type="component" value="Unassembled WGS sequence"/>
</dbReference>
<keyword evidence="6" id="KW-1185">Reference proteome</keyword>
<dbReference type="InterPro" id="IPR001940">
    <property type="entry name" value="Peptidase_S1C"/>
</dbReference>
<dbReference type="PRINTS" id="PR00834">
    <property type="entry name" value="PROTEASES2C"/>
</dbReference>
<protein>
    <recommendedName>
        <fullName evidence="4">PDZ domain-containing protein</fullName>
    </recommendedName>
</protein>
<comment type="caution">
    <text evidence="5">The sequence shown here is derived from an EMBL/GenBank/DDBJ whole genome shotgun (WGS) entry which is preliminary data.</text>
</comment>
<dbReference type="PANTHER" id="PTHR22939:SF129">
    <property type="entry name" value="SERINE PROTEASE HTRA2, MITOCHONDRIAL"/>
    <property type="match status" value="1"/>
</dbReference>
<evidence type="ECO:0000256" key="1">
    <source>
        <dbReference type="ARBA" id="ARBA00010541"/>
    </source>
</evidence>
<dbReference type="InterPro" id="IPR001478">
    <property type="entry name" value="PDZ"/>
</dbReference>
<dbReference type="Pfam" id="PF13365">
    <property type="entry name" value="Trypsin_2"/>
    <property type="match status" value="1"/>
</dbReference>
<accession>A0ABQ6N8B6</accession>
<gene>
    <name evidence="5" type="ORF">TeGR_g3836</name>
</gene>
<keyword evidence="3" id="KW-0378">Hydrolase</keyword>
<feature type="domain" description="PDZ" evidence="4">
    <location>
        <begin position="143"/>
        <end position="223"/>
    </location>
</feature>
<dbReference type="Gene3D" id="2.30.42.10">
    <property type="match status" value="1"/>
</dbReference>
<evidence type="ECO:0000259" key="4">
    <source>
        <dbReference type="PROSITE" id="PS50106"/>
    </source>
</evidence>
<reference evidence="5 6" key="1">
    <citation type="journal article" date="2023" name="Commun. Biol.">
        <title>Genome analysis of Parmales, the sister group of diatoms, reveals the evolutionary specialization of diatoms from phago-mixotrophs to photoautotrophs.</title>
        <authorList>
            <person name="Ban H."/>
            <person name="Sato S."/>
            <person name="Yoshikawa S."/>
            <person name="Yamada K."/>
            <person name="Nakamura Y."/>
            <person name="Ichinomiya M."/>
            <person name="Sato N."/>
            <person name="Blanc-Mathieu R."/>
            <person name="Endo H."/>
            <person name="Kuwata A."/>
            <person name="Ogata H."/>
        </authorList>
    </citation>
    <scope>NUCLEOTIDE SEQUENCE [LARGE SCALE GENOMIC DNA]</scope>
</reference>
<dbReference type="InterPro" id="IPR036034">
    <property type="entry name" value="PDZ_sf"/>
</dbReference>
<dbReference type="Gene3D" id="2.40.10.120">
    <property type="match status" value="1"/>
</dbReference>
<proteinExistence type="inferred from homology"/>
<evidence type="ECO:0000256" key="3">
    <source>
        <dbReference type="ARBA" id="ARBA00022801"/>
    </source>
</evidence>
<dbReference type="SMART" id="SM00228">
    <property type="entry name" value="PDZ"/>
    <property type="match status" value="1"/>
</dbReference>
<dbReference type="SUPFAM" id="SSF50156">
    <property type="entry name" value="PDZ domain-like"/>
    <property type="match status" value="1"/>
</dbReference>
<name>A0ABQ6N8B6_9STRA</name>
<keyword evidence="2" id="KW-0645">Protease</keyword>
<evidence type="ECO:0000313" key="6">
    <source>
        <dbReference type="Proteomes" id="UP001165060"/>
    </source>
</evidence>
<evidence type="ECO:0000256" key="2">
    <source>
        <dbReference type="ARBA" id="ARBA00022670"/>
    </source>
</evidence>
<dbReference type="EMBL" id="BRYB01002361">
    <property type="protein sequence ID" value="GMI43735.1"/>
    <property type="molecule type" value="Genomic_DNA"/>
</dbReference>
<feature type="non-terminal residue" evidence="5">
    <location>
        <position position="1"/>
    </location>
</feature>
<evidence type="ECO:0000313" key="5">
    <source>
        <dbReference type="EMBL" id="GMI43735.1"/>
    </source>
</evidence>
<dbReference type="InterPro" id="IPR009003">
    <property type="entry name" value="Peptidase_S1_PA"/>
</dbReference>
<sequence length="244" mass="25384">LDLSVLRLTRPPSDRALPEAVLGDSSQLRVGDSVIAIGNPAGLDNTVTSGIVSSLKRSSEEVGIPDKKTNFIQTDAAINPGNSGGPLCNAAGEVIGINTCIRANAEGIGFAIPITKAVPILERLSRGERIRHAYIGVQMSSLTPDLARQHNEDPNAGATLPGVRGALVVRVLPRSPAASAGLRRFDVVVAIGGGGVETAGDAQGRVDESEVGRKVLVTVVRNGREIELGVVPEDLAALREKKKT</sequence>
<dbReference type="PANTHER" id="PTHR22939">
    <property type="entry name" value="SERINE PROTEASE FAMILY S1C HTRA-RELATED"/>
    <property type="match status" value="1"/>
</dbReference>